<feature type="compositionally biased region" description="Basic and acidic residues" evidence="2">
    <location>
        <begin position="67"/>
        <end position="84"/>
    </location>
</feature>
<dbReference type="GO" id="GO:0008270">
    <property type="term" value="F:zinc ion binding"/>
    <property type="evidence" value="ECO:0007669"/>
    <property type="project" value="UniProtKB-KW"/>
</dbReference>
<feature type="domain" description="C2H2-type" evidence="3">
    <location>
        <begin position="379"/>
        <end position="407"/>
    </location>
</feature>
<gene>
    <name evidence="4" type="ORF">MSPICULIGERA_LOCUS2046</name>
</gene>
<dbReference type="SMART" id="SM00355">
    <property type="entry name" value="ZnF_C2H2"/>
    <property type="match status" value="3"/>
</dbReference>
<accession>A0AA36C8B5</accession>
<evidence type="ECO:0000256" key="2">
    <source>
        <dbReference type="SAM" id="MobiDB-lite"/>
    </source>
</evidence>
<sequence length="464" mass="51092">MLGQELWTNAMWRQWLNMSSSSRGPLIVWACLPDQPDLSNVYNVLAQIGCDNISFVTDIGRIAHLPREDSPLMGEKEQGEKENEQQNGSHRPASSHTVSFSDSSCSRSITPPSCTTATTLPDREPSPIKSEPSDDGAEDDELAIGSPTMDDDDEPEREQPQMNLNLTAIANYLGQAHMLSALTPPKDEPVTEAGTSVDLSFLRNVPSADGKDKCVTCQICEKSFSRNARNVSRHAATHFPRAAARYTCGKCGEAFGRNDRAKYHVDTKHGGRAELHDKAKDSEYSDEWVKAVKQCFPGFDFSPRDTHTRNSLSDPESVPLSLTPMPNPLSVTQLVPTVATPAETMTTKIGCGLCAWTMFPTSPTSFAIEHAATHCPTLFTCDQCGEQGDAKADMEAHVSQRHNGNGRLIDSSVKGDQRLKELAIMCFPSRADDMDKAFEERARTVSKRRRIDTLFETKKKAKVV</sequence>
<dbReference type="PROSITE" id="PS50157">
    <property type="entry name" value="ZINC_FINGER_C2H2_2"/>
    <property type="match status" value="2"/>
</dbReference>
<reference evidence="4" key="1">
    <citation type="submission" date="2023-06" db="EMBL/GenBank/DDBJ databases">
        <authorList>
            <person name="Delattre M."/>
        </authorList>
    </citation>
    <scope>NUCLEOTIDE SEQUENCE</scope>
    <source>
        <strain evidence="4">AF72</strain>
    </source>
</reference>
<evidence type="ECO:0000259" key="3">
    <source>
        <dbReference type="PROSITE" id="PS50157"/>
    </source>
</evidence>
<dbReference type="PROSITE" id="PS00028">
    <property type="entry name" value="ZINC_FINGER_C2H2_1"/>
    <property type="match status" value="1"/>
</dbReference>
<organism evidence="4 5">
    <name type="scientific">Mesorhabditis spiculigera</name>
    <dbReference type="NCBI Taxonomy" id="96644"/>
    <lineage>
        <taxon>Eukaryota</taxon>
        <taxon>Metazoa</taxon>
        <taxon>Ecdysozoa</taxon>
        <taxon>Nematoda</taxon>
        <taxon>Chromadorea</taxon>
        <taxon>Rhabditida</taxon>
        <taxon>Rhabditina</taxon>
        <taxon>Rhabditomorpha</taxon>
        <taxon>Rhabditoidea</taxon>
        <taxon>Rhabditidae</taxon>
        <taxon>Mesorhabditinae</taxon>
        <taxon>Mesorhabditis</taxon>
    </lineage>
</organism>
<feature type="region of interest" description="Disordered" evidence="2">
    <location>
        <begin position="67"/>
        <end position="158"/>
    </location>
</feature>
<protein>
    <recommendedName>
        <fullName evidence="3">C2H2-type domain-containing protein</fullName>
    </recommendedName>
</protein>
<feature type="compositionally biased region" description="Acidic residues" evidence="2">
    <location>
        <begin position="133"/>
        <end position="142"/>
    </location>
</feature>
<dbReference type="Gene3D" id="3.30.160.60">
    <property type="entry name" value="Classic Zinc Finger"/>
    <property type="match status" value="1"/>
</dbReference>
<keyword evidence="1" id="KW-0479">Metal-binding</keyword>
<keyword evidence="1" id="KW-0863">Zinc-finger</keyword>
<keyword evidence="1" id="KW-0862">Zinc</keyword>
<comment type="caution">
    <text evidence="4">The sequence shown here is derived from an EMBL/GenBank/DDBJ whole genome shotgun (WGS) entry which is preliminary data.</text>
</comment>
<feature type="domain" description="C2H2-type" evidence="3">
    <location>
        <begin position="246"/>
        <end position="274"/>
    </location>
</feature>
<dbReference type="Proteomes" id="UP001177023">
    <property type="component" value="Unassembled WGS sequence"/>
</dbReference>
<dbReference type="AlphaFoldDB" id="A0AA36C8B5"/>
<dbReference type="InterPro" id="IPR013087">
    <property type="entry name" value="Znf_C2H2_type"/>
</dbReference>
<feature type="compositionally biased region" description="Polar residues" evidence="2">
    <location>
        <begin position="92"/>
        <end position="119"/>
    </location>
</feature>
<dbReference type="EMBL" id="CATQJA010000625">
    <property type="protein sequence ID" value="CAJ0562155.1"/>
    <property type="molecule type" value="Genomic_DNA"/>
</dbReference>
<proteinExistence type="predicted"/>
<name>A0AA36C8B5_9BILA</name>
<feature type="non-terminal residue" evidence="4">
    <location>
        <position position="1"/>
    </location>
</feature>
<evidence type="ECO:0000256" key="1">
    <source>
        <dbReference type="PROSITE-ProRule" id="PRU00042"/>
    </source>
</evidence>
<keyword evidence="5" id="KW-1185">Reference proteome</keyword>
<evidence type="ECO:0000313" key="4">
    <source>
        <dbReference type="EMBL" id="CAJ0562155.1"/>
    </source>
</evidence>
<evidence type="ECO:0000313" key="5">
    <source>
        <dbReference type="Proteomes" id="UP001177023"/>
    </source>
</evidence>